<dbReference type="Gene3D" id="3.40.50.2300">
    <property type="match status" value="1"/>
</dbReference>
<evidence type="ECO:0000256" key="1">
    <source>
        <dbReference type="SAM" id="MobiDB-lite"/>
    </source>
</evidence>
<feature type="signal peptide" evidence="2">
    <location>
        <begin position="1"/>
        <end position="25"/>
    </location>
</feature>
<dbReference type="RefSeq" id="WP_109057703.1">
    <property type="nucleotide sequence ID" value="NZ_QFFM01000023.1"/>
</dbReference>
<dbReference type="EMBL" id="QFFM01000023">
    <property type="protein sequence ID" value="PWG63785.1"/>
    <property type="molecule type" value="Genomic_DNA"/>
</dbReference>
<feature type="compositionally biased region" description="Polar residues" evidence="1">
    <location>
        <begin position="86"/>
        <end position="96"/>
    </location>
</feature>
<evidence type="ECO:0000313" key="3">
    <source>
        <dbReference type="EMBL" id="PWG63785.1"/>
    </source>
</evidence>
<feature type="chain" id="PRO_5039365519" description="Sugar ABC transporter substrate-binding protein" evidence="2">
    <location>
        <begin position="26"/>
        <end position="227"/>
    </location>
</feature>
<evidence type="ECO:0008006" key="5">
    <source>
        <dbReference type="Google" id="ProtNLM"/>
    </source>
</evidence>
<feature type="region of interest" description="Disordered" evidence="1">
    <location>
        <begin position="86"/>
        <end position="117"/>
    </location>
</feature>
<gene>
    <name evidence="3" type="ORF">DF196_10080</name>
</gene>
<reference evidence="3 4" key="1">
    <citation type="journal article" date="2018" name="Int. J. Syst. Evol. Microbiol.">
        <title>Bifidobacterium callitrichidarum sp. nov. from the faeces of the emperor tamarin (Saguinus imperator).</title>
        <authorList>
            <person name="Modesto M."/>
            <person name="Michelini S."/>
            <person name="Sansosti M.C."/>
            <person name="De Filippo C."/>
            <person name="Cavalieri D."/>
            <person name="Qvirist L."/>
            <person name="Andlid T."/>
            <person name="Spiezio C."/>
            <person name="Sandri C."/>
            <person name="Pascarelli S."/>
            <person name="Sgorbati B."/>
            <person name="Mattarelli P."/>
        </authorList>
    </citation>
    <scope>NUCLEOTIDE SEQUENCE [LARGE SCALE GENOMIC DNA]</scope>
    <source>
        <strain evidence="3 4">TRI 5</strain>
    </source>
</reference>
<sequence>MKPRIPTLIAAVAAAAAVLSLTACAPAGRAVGDTQDSMPAVAHDSVHITDATVGFVGSEDPAADKLAINAISDSGMNVFYASLAGQTSPKSDTTGKSTDDAANTTGGTAAESDSEPSVTVDSAAVTAQQAVDDFVARAVKLVVISGINVTDANSQGWDEALTNARNAGIPVALLNPVALPENDLLYAATLAVNDRDAEATPISDVALTIIRDEPHDRTIAVTTNTGN</sequence>
<accession>A0A2U2N3H2</accession>
<dbReference type="AlphaFoldDB" id="A0A2U2N3H2"/>
<organism evidence="3 4">
    <name type="scientific">Bifidobacterium callitrichidarum</name>
    <dbReference type="NCBI Taxonomy" id="2052941"/>
    <lineage>
        <taxon>Bacteria</taxon>
        <taxon>Bacillati</taxon>
        <taxon>Actinomycetota</taxon>
        <taxon>Actinomycetes</taxon>
        <taxon>Bifidobacteriales</taxon>
        <taxon>Bifidobacteriaceae</taxon>
        <taxon>Bifidobacterium</taxon>
    </lineage>
</organism>
<dbReference type="Proteomes" id="UP000245876">
    <property type="component" value="Unassembled WGS sequence"/>
</dbReference>
<name>A0A2U2N3H2_9BIFI</name>
<keyword evidence="2" id="KW-0732">Signal</keyword>
<protein>
    <recommendedName>
        <fullName evidence="5">Sugar ABC transporter substrate-binding protein</fullName>
    </recommendedName>
</protein>
<keyword evidence="4" id="KW-1185">Reference proteome</keyword>
<proteinExistence type="predicted"/>
<dbReference type="OrthoDB" id="3239987at2"/>
<comment type="caution">
    <text evidence="3">The sequence shown here is derived from an EMBL/GenBank/DDBJ whole genome shotgun (WGS) entry which is preliminary data.</text>
</comment>
<evidence type="ECO:0000313" key="4">
    <source>
        <dbReference type="Proteomes" id="UP000245876"/>
    </source>
</evidence>
<feature type="compositionally biased region" description="Low complexity" evidence="1">
    <location>
        <begin position="100"/>
        <end position="110"/>
    </location>
</feature>
<dbReference type="PROSITE" id="PS51257">
    <property type="entry name" value="PROKAR_LIPOPROTEIN"/>
    <property type="match status" value="1"/>
</dbReference>
<evidence type="ECO:0000256" key="2">
    <source>
        <dbReference type="SAM" id="SignalP"/>
    </source>
</evidence>